<dbReference type="Gene3D" id="1.20.120.530">
    <property type="entry name" value="GntR ligand-binding domain-like"/>
    <property type="match status" value="1"/>
</dbReference>
<evidence type="ECO:0000259" key="4">
    <source>
        <dbReference type="PROSITE" id="PS50949"/>
    </source>
</evidence>
<evidence type="ECO:0000313" key="6">
    <source>
        <dbReference type="Proteomes" id="UP000217889"/>
    </source>
</evidence>
<evidence type="ECO:0000313" key="5">
    <source>
        <dbReference type="EMBL" id="ATG53385.1"/>
    </source>
</evidence>
<dbReference type="InterPro" id="IPR036388">
    <property type="entry name" value="WH-like_DNA-bd_sf"/>
</dbReference>
<protein>
    <submittedName>
        <fullName evidence="5">Transcriptional regulator</fullName>
    </submittedName>
</protein>
<dbReference type="InterPro" id="IPR000524">
    <property type="entry name" value="Tscrpt_reg_HTH_GntR"/>
</dbReference>
<dbReference type="Pfam" id="PF07729">
    <property type="entry name" value="FCD"/>
    <property type="match status" value="1"/>
</dbReference>
<dbReference type="SUPFAM" id="SSF48008">
    <property type="entry name" value="GntR ligand-binding domain-like"/>
    <property type="match status" value="1"/>
</dbReference>
<dbReference type="InterPro" id="IPR011711">
    <property type="entry name" value="GntR_C"/>
</dbReference>
<sequence length="224" mass="24645">MPSPTLPWLDDRENRPIATQIAADSARRIAVGAIEPGELLREVDLAEEHGASRTPAREAMLQLETWGLVRLIPKKGALVTTPTAREREELLSVRAMLEGHAVARIAPDESRRESLLEALAPVLEAQQSAVGQPAEFAVHDYAFHLTLASHDDNRVVEEVLRSLGPRLFRLTHLAILSPTADLPALHREHVELTGAVARGDVAGFREMIDRHLRSGHDGYQVVAE</sequence>
<dbReference type="PANTHER" id="PTHR43537:SF24">
    <property type="entry name" value="GLUCONATE OPERON TRANSCRIPTIONAL REPRESSOR"/>
    <property type="match status" value="1"/>
</dbReference>
<reference evidence="5 6" key="1">
    <citation type="journal article" date="2014" name="Int. J. Syst. Evol. Microbiol.">
        <title>Brachybacterium ginsengisoli sp. nov., isolated from soil of a ginseng field.</title>
        <authorList>
            <person name="Hoang V.A."/>
            <person name="Kim Y.J."/>
            <person name="Nguyen N.L."/>
            <person name="Yang D.C."/>
        </authorList>
    </citation>
    <scope>NUCLEOTIDE SEQUENCE [LARGE SCALE GENOMIC DNA]</scope>
    <source>
        <strain evidence="5 6">DCY80</strain>
    </source>
</reference>
<dbReference type="InterPro" id="IPR036390">
    <property type="entry name" value="WH_DNA-bd_sf"/>
</dbReference>
<dbReference type="PROSITE" id="PS50949">
    <property type="entry name" value="HTH_GNTR"/>
    <property type="match status" value="1"/>
</dbReference>
<dbReference type="Gene3D" id="1.10.10.10">
    <property type="entry name" value="Winged helix-like DNA-binding domain superfamily/Winged helix DNA-binding domain"/>
    <property type="match status" value="1"/>
</dbReference>
<evidence type="ECO:0000256" key="2">
    <source>
        <dbReference type="ARBA" id="ARBA00023125"/>
    </source>
</evidence>
<organism evidence="5 6">
    <name type="scientific">Brachybacterium ginsengisoli</name>
    <dbReference type="NCBI Taxonomy" id="1331682"/>
    <lineage>
        <taxon>Bacteria</taxon>
        <taxon>Bacillati</taxon>
        <taxon>Actinomycetota</taxon>
        <taxon>Actinomycetes</taxon>
        <taxon>Micrococcales</taxon>
        <taxon>Dermabacteraceae</taxon>
        <taxon>Brachybacterium</taxon>
    </lineage>
</organism>
<dbReference type="SMART" id="SM00895">
    <property type="entry name" value="FCD"/>
    <property type="match status" value="1"/>
</dbReference>
<dbReference type="InterPro" id="IPR008920">
    <property type="entry name" value="TF_FadR/GntR_C"/>
</dbReference>
<dbReference type="SUPFAM" id="SSF46785">
    <property type="entry name" value="Winged helix' DNA-binding domain"/>
    <property type="match status" value="1"/>
</dbReference>
<dbReference type="Proteomes" id="UP000217889">
    <property type="component" value="Chromosome"/>
</dbReference>
<keyword evidence="2" id="KW-0238">DNA-binding</keyword>
<proteinExistence type="predicted"/>
<dbReference type="KEGG" id="bgg:CFK41_00290"/>
<evidence type="ECO:0000256" key="1">
    <source>
        <dbReference type="ARBA" id="ARBA00023015"/>
    </source>
</evidence>
<dbReference type="EMBL" id="CP023564">
    <property type="protein sequence ID" value="ATG53385.1"/>
    <property type="molecule type" value="Genomic_DNA"/>
</dbReference>
<dbReference type="AlphaFoldDB" id="A0A291GT24"/>
<dbReference type="GO" id="GO:0003677">
    <property type="term" value="F:DNA binding"/>
    <property type="evidence" value="ECO:0007669"/>
    <property type="project" value="UniProtKB-KW"/>
</dbReference>
<dbReference type="PANTHER" id="PTHR43537">
    <property type="entry name" value="TRANSCRIPTIONAL REGULATOR, GNTR FAMILY"/>
    <property type="match status" value="1"/>
</dbReference>
<dbReference type="OrthoDB" id="3864082at2"/>
<keyword evidence="3" id="KW-0804">Transcription</keyword>
<name>A0A291GT24_9MICO</name>
<feature type="domain" description="HTH gntR-type" evidence="4">
    <location>
        <begin position="15"/>
        <end position="82"/>
    </location>
</feature>
<gene>
    <name evidence="5" type="ORF">CFK41_00290</name>
</gene>
<dbReference type="GO" id="GO:0003700">
    <property type="term" value="F:DNA-binding transcription factor activity"/>
    <property type="evidence" value="ECO:0007669"/>
    <property type="project" value="InterPro"/>
</dbReference>
<evidence type="ECO:0000256" key="3">
    <source>
        <dbReference type="ARBA" id="ARBA00023163"/>
    </source>
</evidence>
<dbReference type="SMART" id="SM00345">
    <property type="entry name" value="HTH_GNTR"/>
    <property type="match status" value="1"/>
</dbReference>
<keyword evidence="6" id="KW-1185">Reference proteome</keyword>
<dbReference type="Pfam" id="PF00392">
    <property type="entry name" value="GntR"/>
    <property type="match status" value="1"/>
</dbReference>
<keyword evidence="1" id="KW-0805">Transcription regulation</keyword>
<dbReference type="RefSeq" id="WP_096797864.1">
    <property type="nucleotide sequence ID" value="NZ_CP023564.1"/>
</dbReference>
<accession>A0A291GT24</accession>